<feature type="domain" description="HMG box" evidence="5">
    <location>
        <begin position="22"/>
        <end position="88"/>
    </location>
</feature>
<keyword evidence="1" id="KW-0808">Transferase</keyword>
<sequence>MESMGWKIIGGADDFEIEAETRKQPKGGYMYFYMAECKRIKEDGTQSGSVTKDVRSKWNSMSDAEKEPYITQSRNDSKEYKERRKAHENKTNLNGRVTIILSKHLKLKVLLNEMSSSAALDILKEFGAIKLPDEVVQRRKASKSPLKIMTEADASLIRQNGLSDELLEQLPNRWERLGDIIVFPISSFRDPGRVAANGTRDSTLEILVGDSGWVDHRENGILYSFDAIKCMFSWGNLSEKIRMANLDSTDAVIVDLFAGIGYFVFPFLIRFDKGVPDRVCLGLIPSSEGSWLTAVRALRTGPVSEPVMLPVHWFNRSNRSNRSEGGILHVHGNAKDAEEELWANHVSKSISEFARCEGRCWGVIIDHAERVKWYAPHIRHLVADVRCRQI</sequence>
<comment type="caution">
    <text evidence="6">The sequence shown here is derived from an EMBL/GenBank/DDBJ whole genome shotgun (WGS) entry which is preliminary data.</text>
</comment>
<dbReference type="SUPFAM" id="SSF53335">
    <property type="entry name" value="S-adenosyl-L-methionine-dependent methyltransferases"/>
    <property type="match status" value="1"/>
</dbReference>
<evidence type="ECO:0000256" key="4">
    <source>
        <dbReference type="SAM" id="MobiDB-lite"/>
    </source>
</evidence>
<keyword evidence="7" id="KW-1185">Reference proteome</keyword>
<dbReference type="InterPro" id="IPR056743">
    <property type="entry name" value="TRM5-TYW2-like_MTfase"/>
</dbReference>
<reference evidence="6" key="1">
    <citation type="submission" date="2019-09" db="EMBL/GenBank/DDBJ databases">
        <title>Draft genome information of white flower Hibiscus syriacus.</title>
        <authorList>
            <person name="Kim Y.-M."/>
        </authorList>
    </citation>
    <scope>NUCLEOTIDE SEQUENCE [LARGE SCALE GENOMIC DNA]</scope>
    <source>
        <strain evidence="6">YM2019G1</strain>
    </source>
</reference>
<dbReference type="GO" id="GO:0005737">
    <property type="term" value="C:cytoplasm"/>
    <property type="evidence" value="ECO:0007669"/>
    <property type="project" value="TreeGrafter"/>
</dbReference>
<dbReference type="InterPro" id="IPR029063">
    <property type="entry name" value="SAM-dependent_MTases_sf"/>
</dbReference>
<accession>A0A6A2ZYW9</accession>
<dbReference type="GO" id="GO:0030488">
    <property type="term" value="P:tRNA methylation"/>
    <property type="evidence" value="ECO:0007669"/>
    <property type="project" value="TreeGrafter"/>
</dbReference>
<dbReference type="InterPro" id="IPR036910">
    <property type="entry name" value="HMG_box_dom_sf"/>
</dbReference>
<dbReference type="InterPro" id="IPR009071">
    <property type="entry name" value="HMG_box_dom"/>
</dbReference>
<dbReference type="PROSITE" id="PS50118">
    <property type="entry name" value="HMG_BOX_2"/>
    <property type="match status" value="1"/>
</dbReference>
<name>A0A6A2ZYW9_HIBSY</name>
<evidence type="ECO:0000256" key="2">
    <source>
        <dbReference type="ARBA" id="ARBA00022691"/>
    </source>
</evidence>
<dbReference type="AlphaFoldDB" id="A0A6A2ZYW9"/>
<dbReference type="CDD" id="cd00084">
    <property type="entry name" value="HMG-box_SF"/>
    <property type="match status" value="1"/>
</dbReference>
<dbReference type="GO" id="GO:0031591">
    <property type="term" value="P:wybutosine biosynthetic process"/>
    <property type="evidence" value="ECO:0007669"/>
    <property type="project" value="TreeGrafter"/>
</dbReference>
<keyword evidence="3" id="KW-0238">DNA-binding</keyword>
<dbReference type="GO" id="GO:0008175">
    <property type="term" value="F:tRNA methyltransferase activity"/>
    <property type="evidence" value="ECO:0007669"/>
    <property type="project" value="TreeGrafter"/>
</dbReference>
<dbReference type="Pfam" id="PF00505">
    <property type="entry name" value="HMG_box"/>
    <property type="match status" value="1"/>
</dbReference>
<keyword evidence="3" id="KW-0539">Nucleus</keyword>
<dbReference type="GO" id="GO:0003677">
    <property type="term" value="F:DNA binding"/>
    <property type="evidence" value="ECO:0007669"/>
    <property type="project" value="UniProtKB-UniRule"/>
</dbReference>
<evidence type="ECO:0000256" key="1">
    <source>
        <dbReference type="ARBA" id="ARBA00022679"/>
    </source>
</evidence>
<evidence type="ECO:0000256" key="3">
    <source>
        <dbReference type="PROSITE-ProRule" id="PRU00267"/>
    </source>
</evidence>
<dbReference type="Gene3D" id="3.40.50.150">
    <property type="entry name" value="Vaccinia Virus protein VP39"/>
    <property type="match status" value="2"/>
</dbReference>
<evidence type="ECO:0000313" key="6">
    <source>
        <dbReference type="EMBL" id="KAE8696746.1"/>
    </source>
</evidence>
<keyword evidence="2" id="KW-0949">S-adenosyl-L-methionine</keyword>
<feature type="DNA-binding region" description="HMG box" evidence="3">
    <location>
        <begin position="22"/>
        <end position="88"/>
    </location>
</feature>
<dbReference type="SMART" id="SM00398">
    <property type="entry name" value="HMG"/>
    <property type="match status" value="1"/>
</dbReference>
<gene>
    <name evidence="6" type="ORF">F3Y22_tig00110647pilonHSYRG00135</name>
</gene>
<dbReference type="EMBL" id="VEPZ02001060">
    <property type="protein sequence ID" value="KAE8696746.1"/>
    <property type="molecule type" value="Genomic_DNA"/>
</dbReference>
<proteinExistence type="predicted"/>
<dbReference type="PANTHER" id="PTHR23245:SF25">
    <property type="entry name" value="TRNA WYBUTOSINE-SYNTHESIZING PROTEIN 2 HOMOLOG"/>
    <property type="match status" value="1"/>
</dbReference>
<evidence type="ECO:0000259" key="5">
    <source>
        <dbReference type="PROSITE" id="PS50118"/>
    </source>
</evidence>
<feature type="region of interest" description="Disordered" evidence="4">
    <location>
        <begin position="44"/>
        <end position="87"/>
    </location>
</feature>
<dbReference type="Pfam" id="PF02475">
    <property type="entry name" value="TRM5-TYW2_MTfase"/>
    <property type="match status" value="1"/>
</dbReference>
<dbReference type="Proteomes" id="UP000436088">
    <property type="component" value="Unassembled WGS sequence"/>
</dbReference>
<evidence type="ECO:0000313" key="7">
    <source>
        <dbReference type="Proteomes" id="UP000436088"/>
    </source>
</evidence>
<dbReference type="Gene3D" id="1.10.30.10">
    <property type="entry name" value="High mobility group box domain"/>
    <property type="match status" value="1"/>
</dbReference>
<dbReference type="PANTHER" id="PTHR23245">
    <property type="entry name" value="TRNA METHYLTRANSFERASE"/>
    <property type="match status" value="1"/>
</dbReference>
<dbReference type="SUPFAM" id="SSF47095">
    <property type="entry name" value="HMG-box"/>
    <property type="match status" value="1"/>
</dbReference>
<organism evidence="6 7">
    <name type="scientific">Hibiscus syriacus</name>
    <name type="common">Rose of Sharon</name>
    <dbReference type="NCBI Taxonomy" id="106335"/>
    <lineage>
        <taxon>Eukaryota</taxon>
        <taxon>Viridiplantae</taxon>
        <taxon>Streptophyta</taxon>
        <taxon>Embryophyta</taxon>
        <taxon>Tracheophyta</taxon>
        <taxon>Spermatophyta</taxon>
        <taxon>Magnoliopsida</taxon>
        <taxon>eudicotyledons</taxon>
        <taxon>Gunneridae</taxon>
        <taxon>Pentapetalae</taxon>
        <taxon>rosids</taxon>
        <taxon>malvids</taxon>
        <taxon>Malvales</taxon>
        <taxon>Malvaceae</taxon>
        <taxon>Malvoideae</taxon>
        <taxon>Hibiscus</taxon>
    </lineage>
</organism>
<dbReference type="GO" id="GO:0005634">
    <property type="term" value="C:nucleus"/>
    <property type="evidence" value="ECO:0007669"/>
    <property type="project" value="UniProtKB-UniRule"/>
</dbReference>
<protein>
    <submittedName>
        <fullName evidence="6">tRNA wybutosine-synthesizing protein 2/3/4-like isoform X2</fullName>
    </submittedName>
</protein>